<dbReference type="InterPro" id="IPR011051">
    <property type="entry name" value="RmlC_Cupin_sf"/>
</dbReference>
<evidence type="ECO:0000313" key="6">
    <source>
        <dbReference type="Proteomes" id="UP000019248"/>
    </source>
</evidence>
<sequence>MTNEFELIAHNKVQDIYVFLIEMHYRSTHLHMDIEMVYLLSGSLNITTNNKKIKLRQGDFIVLNSCQLHELHSKNAALLLIFQFSPKIFESFFPKINEVYFDTKPIALKDSEIGNHLLANLLAASQAYFQEEEHFPLLCHGFSAIIMFDLMKLIPHKQMKEETKSQLLLKLERIKRISDYISKNYQQKLLLSDIAKKEALSSTYLSHFFHENFGVTFQEYLNLIRCEKAQYMLIHTESTLLAICEACGFSDVRYLNSSFTRFYGVSPKLFRTQQQSCINQVTAAEQEIINKQYIFSKNQSLEKINQLLQPLLSTYENY</sequence>
<dbReference type="RefSeq" id="WP_052008709.1">
    <property type="nucleotide sequence ID" value="NZ_AODL01000006.1"/>
</dbReference>
<organism evidence="5 6">
    <name type="scientific">Listeria riparia FSL S10-1204</name>
    <dbReference type="NCBI Taxonomy" id="1265816"/>
    <lineage>
        <taxon>Bacteria</taxon>
        <taxon>Bacillati</taxon>
        <taxon>Bacillota</taxon>
        <taxon>Bacilli</taxon>
        <taxon>Bacillales</taxon>
        <taxon>Listeriaceae</taxon>
        <taxon>Listeria</taxon>
    </lineage>
</organism>
<dbReference type="PANTHER" id="PTHR43280:SF34">
    <property type="entry name" value="ARAC-FAMILY TRANSCRIPTIONAL REGULATOR"/>
    <property type="match status" value="1"/>
</dbReference>
<dbReference type="Pfam" id="PF12833">
    <property type="entry name" value="HTH_18"/>
    <property type="match status" value="1"/>
</dbReference>
<keyword evidence="2" id="KW-0238">DNA-binding</keyword>
<proteinExistence type="predicted"/>
<evidence type="ECO:0000259" key="4">
    <source>
        <dbReference type="PROSITE" id="PS01124"/>
    </source>
</evidence>
<dbReference type="InterPro" id="IPR014710">
    <property type="entry name" value="RmlC-like_jellyroll"/>
</dbReference>
<dbReference type="Pfam" id="PF07883">
    <property type="entry name" value="Cupin_2"/>
    <property type="match status" value="1"/>
</dbReference>
<accession>W7DKN9</accession>
<evidence type="ECO:0000256" key="1">
    <source>
        <dbReference type="ARBA" id="ARBA00023015"/>
    </source>
</evidence>
<reference evidence="5 6" key="1">
    <citation type="journal article" date="2014" name="Int. J. Syst. Evol. Microbiol.">
        <title>Listeria floridensis sp. nov., Listeria aquatica sp. nov., Listeria cornellensis sp. nov., Listeria riparia sp. nov. and Listeria grandensis sp. nov., from agricultural and natural environments.</title>
        <authorList>
            <person name="den Bakker H.C."/>
            <person name="Warchocki S."/>
            <person name="Wright E.M."/>
            <person name="Allred A.F."/>
            <person name="Ahlstrom C."/>
            <person name="Manuel C.S."/>
            <person name="Stasiewicz M.J."/>
            <person name="Burrell A."/>
            <person name="Roof S."/>
            <person name="Strawn L."/>
            <person name="Fortes E.D."/>
            <person name="Nightingale K.K."/>
            <person name="Kephart D."/>
            <person name="Wiedmann M."/>
        </authorList>
    </citation>
    <scope>NUCLEOTIDE SEQUENCE [LARGE SCALE GENOMIC DNA]</scope>
    <source>
        <strain evidence="5 6">FSL S10-1204</strain>
    </source>
</reference>
<dbReference type="PROSITE" id="PS01124">
    <property type="entry name" value="HTH_ARAC_FAMILY_2"/>
    <property type="match status" value="1"/>
</dbReference>
<evidence type="ECO:0000256" key="2">
    <source>
        <dbReference type="ARBA" id="ARBA00023125"/>
    </source>
</evidence>
<dbReference type="PATRIC" id="fig|1265816.5.peg.912"/>
<dbReference type="InterPro" id="IPR009057">
    <property type="entry name" value="Homeodomain-like_sf"/>
</dbReference>
<dbReference type="GO" id="GO:0043565">
    <property type="term" value="F:sequence-specific DNA binding"/>
    <property type="evidence" value="ECO:0007669"/>
    <property type="project" value="InterPro"/>
</dbReference>
<name>W7DKN9_9LIST</name>
<dbReference type="SMART" id="SM00342">
    <property type="entry name" value="HTH_ARAC"/>
    <property type="match status" value="1"/>
</dbReference>
<dbReference type="Proteomes" id="UP000019248">
    <property type="component" value="Unassembled WGS sequence"/>
</dbReference>
<keyword evidence="6" id="KW-1185">Reference proteome</keyword>
<dbReference type="SUPFAM" id="SSF46689">
    <property type="entry name" value="Homeodomain-like"/>
    <property type="match status" value="2"/>
</dbReference>
<dbReference type="InterPro" id="IPR013096">
    <property type="entry name" value="Cupin_2"/>
</dbReference>
<evidence type="ECO:0000256" key="3">
    <source>
        <dbReference type="ARBA" id="ARBA00023163"/>
    </source>
</evidence>
<evidence type="ECO:0000313" key="5">
    <source>
        <dbReference type="EMBL" id="EUJ45908.1"/>
    </source>
</evidence>
<gene>
    <name evidence="5" type="ORF">PRIP_04638</name>
</gene>
<feature type="domain" description="HTH araC/xylS-type" evidence="4">
    <location>
        <begin position="175"/>
        <end position="273"/>
    </location>
</feature>
<dbReference type="EMBL" id="AODL01000006">
    <property type="protein sequence ID" value="EUJ45908.1"/>
    <property type="molecule type" value="Genomic_DNA"/>
</dbReference>
<dbReference type="SUPFAM" id="SSF51182">
    <property type="entry name" value="RmlC-like cupins"/>
    <property type="match status" value="1"/>
</dbReference>
<dbReference type="Gene3D" id="1.10.10.60">
    <property type="entry name" value="Homeodomain-like"/>
    <property type="match status" value="2"/>
</dbReference>
<dbReference type="OrthoDB" id="9813413at2"/>
<protein>
    <submittedName>
        <fullName evidence="5">Xylose operon regulator</fullName>
    </submittedName>
</protein>
<dbReference type="GO" id="GO:0003700">
    <property type="term" value="F:DNA-binding transcription factor activity"/>
    <property type="evidence" value="ECO:0007669"/>
    <property type="project" value="InterPro"/>
</dbReference>
<dbReference type="InterPro" id="IPR018060">
    <property type="entry name" value="HTH_AraC"/>
</dbReference>
<comment type="caution">
    <text evidence="5">The sequence shown here is derived from an EMBL/GenBank/DDBJ whole genome shotgun (WGS) entry which is preliminary data.</text>
</comment>
<keyword evidence="3" id="KW-0804">Transcription</keyword>
<keyword evidence="1" id="KW-0805">Transcription regulation</keyword>
<dbReference type="Gene3D" id="2.60.120.10">
    <property type="entry name" value="Jelly Rolls"/>
    <property type="match status" value="1"/>
</dbReference>
<dbReference type="AlphaFoldDB" id="W7DKN9"/>
<dbReference type="PANTHER" id="PTHR43280">
    <property type="entry name" value="ARAC-FAMILY TRANSCRIPTIONAL REGULATOR"/>
    <property type="match status" value="1"/>
</dbReference>